<protein>
    <submittedName>
        <fullName evidence="2">Uncharacterized protein</fullName>
    </submittedName>
</protein>
<feature type="compositionally biased region" description="Basic residues" evidence="1">
    <location>
        <begin position="23"/>
        <end position="35"/>
    </location>
</feature>
<reference evidence="2" key="1">
    <citation type="submission" date="2021-01" db="EMBL/GenBank/DDBJ databases">
        <authorList>
            <person name="Corre E."/>
            <person name="Pelletier E."/>
            <person name="Niang G."/>
            <person name="Scheremetjew M."/>
            <person name="Finn R."/>
            <person name="Kale V."/>
            <person name="Holt S."/>
            <person name="Cochrane G."/>
            <person name="Meng A."/>
            <person name="Brown T."/>
            <person name="Cohen L."/>
        </authorList>
    </citation>
    <scope>NUCLEOTIDE SEQUENCE</scope>
    <source>
        <strain evidence="2">RCC3387</strain>
    </source>
</reference>
<feature type="region of interest" description="Disordered" evidence="1">
    <location>
        <begin position="1"/>
        <end position="35"/>
    </location>
</feature>
<evidence type="ECO:0000256" key="1">
    <source>
        <dbReference type="SAM" id="MobiDB-lite"/>
    </source>
</evidence>
<organism evidence="2">
    <name type="scientific">Zooxanthella nutricula</name>
    <dbReference type="NCBI Taxonomy" id="1333877"/>
    <lineage>
        <taxon>Eukaryota</taxon>
        <taxon>Sar</taxon>
        <taxon>Alveolata</taxon>
        <taxon>Dinophyceae</taxon>
        <taxon>Peridiniales</taxon>
        <taxon>Peridiniales incertae sedis</taxon>
        <taxon>Zooxanthella</taxon>
    </lineage>
</organism>
<gene>
    <name evidence="2" type="ORF">BRAN1462_LOCUS60762</name>
</gene>
<evidence type="ECO:0000313" key="2">
    <source>
        <dbReference type="EMBL" id="CAD9642940.1"/>
    </source>
</evidence>
<dbReference type="EMBL" id="HBGW01095785">
    <property type="protein sequence ID" value="CAD9642940.1"/>
    <property type="molecule type" value="Transcribed_RNA"/>
</dbReference>
<feature type="compositionally biased region" description="Basic and acidic residues" evidence="1">
    <location>
        <begin position="74"/>
        <end position="88"/>
    </location>
</feature>
<accession>A0A7S2QI03</accession>
<feature type="region of interest" description="Disordered" evidence="1">
    <location>
        <begin position="68"/>
        <end position="97"/>
    </location>
</feature>
<proteinExistence type="predicted"/>
<name>A0A7S2QI03_9DINO</name>
<sequence>MAPGSPRSRQTGAKRPPLTPRPSPRRPPLRPRVARARGGMAAAAVAAWLLAAQALQALGLLRGNATAPAANHSQSKEERQERVGHGGDDSAQGEGRALGGRSLSFVNACPHPLVVLGPGGGHVAPRGTLVVAISSLPKSGVFWTPFFAGSAGLCPADGCKDWGVTIPARGYQWLGANARYAAVCNPFTKACCSTDPCDGINTGGWGSRFEASFDSWRGMDFVDFSTNFDYTDHGPVFFNIPMAMTATAGCSNGLGAGTPWQCLAADCRTAYQSPTDSEHNGAQLACDASASYKLEYCPGGRMPF</sequence>
<dbReference type="AlphaFoldDB" id="A0A7S2QI03"/>